<dbReference type="InterPro" id="IPR038158">
    <property type="entry name" value="H-NOX_domain_sf"/>
</dbReference>
<dbReference type="InterPro" id="IPR011644">
    <property type="entry name" value="Heme_NO-bd"/>
</dbReference>
<organism evidence="2 3">
    <name type="scientific">Glaciecola siphonariae</name>
    <dbReference type="NCBI Taxonomy" id="521012"/>
    <lineage>
        <taxon>Bacteria</taxon>
        <taxon>Pseudomonadati</taxon>
        <taxon>Pseudomonadota</taxon>
        <taxon>Gammaproteobacteria</taxon>
        <taxon>Alteromonadales</taxon>
        <taxon>Alteromonadaceae</taxon>
        <taxon>Glaciecola</taxon>
    </lineage>
</organism>
<gene>
    <name evidence="2" type="ORF">ACFO4O_17635</name>
</gene>
<dbReference type="InterPro" id="IPR024096">
    <property type="entry name" value="NO_sig/Golgi_transp_ligand-bd"/>
</dbReference>
<accession>A0ABV9M1H8</accession>
<dbReference type="SUPFAM" id="SSF111126">
    <property type="entry name" value="Ligand-binding domain in the NO signalling and Golgi transport"/>
    <property type="match status" value="1"/>
</dbReference>
<feature type="domain" description="Heme NO-binding" evidence="1">
    <location>
        <begin position="3"/>
        <end position="161"/>
    </location>
</feature>
<dbReference type="Proteomes" id="UP001595897">
    <property type="component" value="Unassembled WGS sequence"/>
</dbReference>
<proteinExistence type="predicted"/>
<reference evidence="3" key="1">
    <citation type="journal article" date="2019" name="Int. J. Syst. Evol. Microbiol.">
        <title>The Global Catalogue of Microorganisms (GCM) 10K type strain sequencing project: providing services to taxonomists for standard genome sequencing and annotation.</title>
        <authorList>
            <consortium name="The Broad Institute Genomics Platform"/>
            <consortium name="The Broad Institute Genome Sequencing Center for Infectious Disease"/>
            <person name="Wu L."/>
            <person name="Ma J."/>
        </authorList>
    </citation>
    <scope>NUCLEOTIDE SEQUENCE [LARGE SCALE GENOMIC DNA]</scope>
    <source>
        <strain evidence="3">KACC 12507</strain>
    </source>
</reference>
<name>A0ABV9M1H8_9ALTE</name>
<evidence type="ECO:0000313" key="3">
    <source>
        <dbReference type="Proteomes" id="UP001595897"/>
    </source>
</evidence>
<keyword evidence="3" id="KW-1185">Reference proteome</keyword>
<evidence type="ECO:0000313" key="2">
    <source>
        <dbReference type="EMBL" id="MFC4701971.1"/>
    </source>
</evidence>
<evidence type="ECO:0000259" key="1">
    <source>
        <dbReference type="Pfam" id="PF07700"/>
    </source>
</evidence>
<protein>
    <submittedName>
        <fullName evidence="2">Heme NO-binding domain-containing protein</fullName>
    </submittedName>
</protein>
<dbReference type="Gene3D" id="3.90.1520.10">
    <property type="entry name" value="H-NOX domain"/>
    <property type="match status" value="1"/>
</dbReference>
<comment type="caution">
    <text evidence="2">The sequence shown here is derived from an EMBL/GenBank/DDBJ whole genome shotgun (WGS) entry which is preliminary data.</text>
</comment>
<dbReference type="RefSeq" id="WP_382410947.1">
    <property type="nucleotide sequence ID" value="NZ_JBHSGU010000029.1"/>
</dbReference>
<dbReference type="EMBL" id="JBHSGU010000029">
    <property type="protein sequence ID" value="MFC4701971.1"/>
    <property type="molecule type" value="Genomic_DNA"/>
</dbReference>
<dbReference type="Pfam" id="PF07700">
    <property type="entry name" value="HNOB"/>
    <property type="match status" value="1"/>
</dbReference>
<sequence length="188" mass="21468">MRGLVFTEFLEMVEDTFDYDMVDTLIDNTQPKSGGAYTAVGSYDYQELENMVVELSAQSGMAVGDLLQAFGKHLAGVFTQNFAQFFVEAGSALALFREIDRHIHVEVKKLYPDAELPDFKYEDATADTPFKLHYRSERNLYLLAYGLITACFEYYSEPHKVDVKHWQEGSVHCATFEIRPEVSSQVRH</sequence>